<protein>
    <submittedName>
        <fullName evidence="1">Uncharacterized protein</fullName>
    </submittedName>
</protein>
<proteinExistence type="predicted"/>
<organism evidence="1 2">
    <name type="scientific">Teladorsagia circumcincta</name>
    <name type="common">Brown stomach worm</name>
    <name type="synonym">Ostertagia circumcincta</name>
    <dbReference type="NCBI Taxonomy" id="45464"/>
    <lineage>
        <taxon>Eukaryota</taxon>
        <taxon>Metazoa</taxon>
        <taxon>Ecdysozoa</taxon>
        <taxon>Nematoda</taxon>
        <taxon>Chromadorea</taxon>
        <taxon>Rhabditida</taxon>
        <taxon>Rhabditina</taxon>
        <taxon>Rhabditomorpha</taxon>
        <taxon>Strongyloidea</taxon>
        <taxon>Trichostrongylidae</taxon>
        <taxon>Teladorsagia</taxon>
    </lineage>
</organism>
<dbReference type="OrthoDB" id="2687620at2759"/>
<accession>A0A2G9UWE8</accession>
<dbReference type="EMBL" id="KZ345253">
    <property type="protein sequence ID" value="PIO74571.1"/>
    <property type="molecule type" value="Genomic_DNA"/>
</dbReference>
<reference evidence="1 2" key="1">
    <citation type="submission" date="2015-09" db="EMBL/GenBank/DDBJ databases">
        <title>Draft genome of the parasitic nematode Teladorsagia circumcincta isolate WARC Sus (inbred).</title>
        <authorList>
            <person name="Mitreva M."/>
        </authorList>
    </citation>
    <scope>NUCLEOTIDE SEQUENCE [LARGE SCALE GENOMIC DNA]</scope>
    <source>
        <strain evidence="1 2">S</strain>
    </source>
</reference>
<dbReference type="Proteomes" id="UP000230423">
    <property type="component" value="Unassembled WGS sequence"/>
</dbReference>
<gene>
    <name evidence="1" type="ORF">TELCIR_03413</name>
</gene>
<evidence type="ECO:0000313" key="1">
    <source>
        <dbReference type="EMBL" id="PIO74571.1"/>
    </source>
</evidence>
<keyword evidence="2" id="KW-1185">Reference proteome</keyword>
<evidence type="ECO:0000313" key="2">
    <source>
        <dbReference type="Proteomes" id="UP000230423"/>
    </source>
</evidence>
<name>A0A2G9UWE8_TELCI</name>
<dbReference type="AlphaFoldDB" id="A0A2G9UWE8"/>
<sequence length="75" mass="8377">MKVRELRILAEMSKAKATWVPPYFDSGSVCDMPFIVMGLLDMNIDKLREMLGGKFKPASSFYIAGEVLNALTVSF</sequence>